<evidence type="ECO:0000256" key="3">
    <source>
        <dbReference type="ARBA" id="ARBA00022630"/>
    </source>
</evidence>
<dbReference type="PANTHER" id="PTHR11552">
    <property type="entry name" value="GLUCOSE-METHANOL-CHOLINE GMC OXIDOREDUCTASE"/>
    <property type="match status" value="1"/>
</dbReference>
<dbReference type="InterPro" id="IPR000172">
    <property type="entry name" value="GMC_OxRdtase_N"/>
</dbReference>
<feature type="domain" description="Glucose-methanol-choline oxidoreductase N-terminal" evidence="8">
    <location>
        <begin position="301"/>
        <end position="315"/>
    </location>
</feature>
<dbReference type="PIRSF" id="PIRSF000137">
    <property type="entry name" value="Alcohol_oxidase"/>
    <property type="match status" value="1"/>
</dbReference>
<sequence length="546" mass="60106">MMSRSIADSRSWAHTLITPLCETVNRMSEDLGSRIRANQEKLSAELKSCYDFIVCGSGSSGSVVARRLAENPDVNVLLVEAGGNDDTPNVMKASLWRTNLASERDWNFQAQPNAHLNGRSIPMNMGKVLGGGSSINAMSWVRGHKTDWDFFASETDDMAWNYESVKRIYRRIEDWSGEPDTEHRGTGGPVFVSPAHLQPIGSAMCESARSMGIPTFENLNGRMMEGEGGCSAGEFRIQDGRRLSIFRSYTFPYMDRPNLTVLTHATVTRLILEGKRTCGIEIAYKSKVRRIGGLEVVLALGAINTPKLLMQSGIGDQSELQRLGIPLVQHLPGVGQNFQDHLTFANCMWECQQPVGESGNVAQAILFWKSDPSLETPDVQIFQRLQVQASADSMTMVPILVRPKSRGHLRLTGANPLDPIEIHANIFGDPGDLKAVTTAIELCRDIADSDVFRPFLKREITPGPLKGSALEQIVRNAVSTIWHQSCTAKMGRDPMSVVDSRLKVYGIDNLRIADASIMPRISTGNAMAPCVIIGERCAEILKADYL</sequence>
<organism evidence="9 10">
    <name type="scientific">Bradyrhizobium lablabi</name>
    <dbReference type="NCBI Taxonomy" id="722472"/>
    <lineage>
        <taxon>Bacteria</taxon>
        <taxon>Pseudomonadati</taxon>
        <taxon>Pseudomonadota</taxon>
        <taxon>Alphaproteobacteria</taxon>
        <taxon>Hyphomicrobiales</taxon>
        <taxon>Nitrobacteraceae</taxon>
        <taxon>Bradyrhizobium</taxon>
    </lineage>
</organism>
<proteinExistence type="inferred from homology"/>
<dbReference type="PROSITE" id="PS00623">
    <property type="entry name" value="GMC_OXRED_1"/>
    <property type="match status" value="1"/>
</dbReference>
<evidence type="ECO:0000313" key="10">
    <source>
        <dbReference type="Proteomes" id="UP000189935"/>
    </source>
</evidence>
<comment type="similarity">
    <text evidence="2 6">Belongs to the GMC oxidoreductase family.</text>
</comment>
<dbReference type="Gene3D" id="3.30.560.10">
    <property type="entry name" value="Glucose Oxidase, domain 3"/>
    <property type="match status" value="1"/>
</dbReference>
<evidence type="ECO:0000259" key="8">
    <source>
        <dbReference type="PROSITE" id="PS00624"/>
    </source>
</evidence>
<keyword evidence="4 5" id="KW-0274">FAD</keyword>
<dbReference type="AlphaFoldDB" id="A0A1M6N9T1"/>
<dbReference type="SUPFAM" id="SSF51905">
    <property type="entry name" value="FAD/NAD(P)-binding domain"/>
    <property type="match status" value="1"/>
</dbReference>
<keyword evidence="3 6" id="KW-0285">Flavoprotein</keyword>
<dbReference type="Pfam" id="PF00732">
    <property type="entry name" value="GMC_oxred_N"/>
    <property type="match status" value="1"/>
</dbReference>
<reference evidence="9 10" key="1">
    <citation type="submission" date="2016-11" db="EMBL/GenBank/DDBJ databases">
        <authorList>
            <person name="Jaros S."/>
            <person name="Januszkiewicz K."/>
            <person name="Wedrychowicz H."/>
        </authorList>
    </citation>
    <scope>NUCLEOTIDE SEQUENCE [LARGE SCALE GENOMIC DNA]</scope>
    <source>
        <strain evidence="9 10">GAS499</strain>
    </source>
</reference>
<comment type="cofactor">
    <cofactor evidence="1 5">
        <name>FAD</name>
        <dbReference type="ChEBI" id="CHEBI:57692"/>
    </cofactor>
</comment>
<name>A0A1M6N9T1_9BRAD</name>
<evidence type="ECO:0000313" key="9">
    <source>
        <dbReference type="EMBL" id="SHJ92443.1"/>
    </source>
</evidence>
<dbReference type="GO" id="GO:0016614">
    <property type="term" value="F:oxidoreductase activity, acting on CH-OH group of donors"/>
    <property type="evidence" value="ECO:0007669"/>
    <property type="project" value="InterPro"/>
</dbReference>
<dbReference type="Proteomes" id="UP000189935">
    <property type="component" value="Chromosome I"/>
</dbReference>
<dbReference type="InterPro" id="IPR012132">
    <property type="entry name" value="GMC_OxRdtase"/>
</dbReference>
<dbReference type="EMBL" id="LT670844">
    <property type="protein sequence ID" value="SHJ92443.1"/>
    <property type="molecule type" value="Genomic_DNA"/>
</dbReference>
<dbReference type="Gene3D" id="3.50.50.60">
    <property type="entry name" value="FAD/NAD(P)-binding domain"/>
    <property type="match status" value="1"/>
</dbReference>
<gene>
    <name evidence="9" type="ORF">SAMN05444159_1914</name>
</gene>
<protein>
    <submittedName>
        <fullName evidence="9">Choline dehydrogenase</fullName>
    </submittedName>
</protein>
<evidence type="ECO:0000256" key="5">
    <source>
        <dbReference type="PIRSR" id="PIRSR000137-2"/>
    </source>
</evidence>
<feature type="domain" description="Glucose-methanol-choline oxidoreductase N-terminal" evidence="7">
    <location>
        <begin position="126"/>
        <end position="149"/>
    </location>
</feature>
<feature type="binding site" evidence="5">
    <location>
        <position position="128"/>
    </location>
    <ligand>
        <name>FAD</name>
        <dbReference type="ChEBI" id="CHEBI:57692"/>
    </ligand>
</feature>
<dbReference type="SUPFAM" id="SSF54373">
    <property type="entry name" value="FAD-linked reductases, C-terminal domain"/>
    <property type="match status" value="1"/>
</dbReference>
<evidence type="ECO:0000256" key="4">
    <source>
        <dbReference type="ARBA" id="ARBA00022827"/>
    </source>
</evidence>
<dbReference type="GO" id="GO:0050660">
    <property type="term" value="F:flavin adenine dinucleotide binding"/>
    <property type="evidence" value="ECO:0007669"/>
    <property type="project" value="InterPro"/>
</dbReference>
<evidence type="ECO:0000256" key="6">
    <source>
        <dbReference type="RuleBase" id="RU003968"/>
    </source>
</evidence>
<accession>A0A1M6N9T1</accession>
<evidence type="ECO:0000256" key="1">
    <source>
        <dbReference type="ARBA" id="ARBA00001974"/>
    </source>
</evidence>
<evidence type="ECO:0000256" key="2">
    <source>
        <dbReference type="ARBA" id="ARBA00010790"/>
    </source>
</evidence>
<feature type="binding site" evidence="5">
    <location>
        <begin position="482"/>
        <end position="483"/>
    </location>
    <ligand>
        <name>FAD</name>
        <dbReference type="ChEBI" id="CHEBI:57692"/>
    </ligand>
</feature>
<dbReference type="InterPro" id="IPR007867">
    <property type="entry name" value="GMC_OxRtase_C"/>
</dbReference>
<dbReference type="Pfam" id="PF05199">
    <property type="entry name" value="GMC_oxred_C"/>
    <property type="match status" value="1"/>
</dbReference>
<evidence type="ECO:0000259" key="7">
    <source>
        <dbReference type="PROSITE" id="PS00623"/>
    </source>
</evidence>
<dbReference type="PROSITE" id="PS00624">
    <property type="entry name" value="GMC_OXRED_2"/>
    <property type="match status" value="1"/>
</dbReference>
<feature type="binding site" evidence="5">
    <location>
        <position position="267"/>
    </location>
    <ligand>
        <name>FAD</name>
        <dbReference type="ChEBI" id="CHEBI:57692"/>
    </ligand>
</feature>
<dbReference type="InterPro" id="IPR036188">
    <property type="entry name" value="FAD/NAD-bd_sf"/>
</dbReference>
<dbReference type="PANTHER" id="PTHR11552:SF147">
    <property type="entry name" value="CHOLINE DEHYDROGENASE, MITOCHONDRIAL"/>
    <property type="match status" value="1"/>
</dbReference>